<dbReference type="GO" id="GO:0005886">
    <property type="term" value="C:plasma membrane"/>
    <property type="evidence" value="ECO:0007669"/>
    <property type="project" value="UniProtKB-SubCell"/>
</dbReference>
<name>A0A7V9W2T0_9GAMM</name>
<evidence type="ECO:0000313" key="7">
    <source>
        <dbReference type="EMBL" id="MBA2779985.1"/>
    </source>
</evidence>
<dbReference type="RefSeq" id="WP_181515457.1">
    <property type="nucleotide sequence ID" value="NZ_JABFUB010000015.1"/>
</dbReference>
<protein>
    <submittedName>
        <fullName evidence="7">Na/Pi symporter</fullName>
    </submittedName>
</protein>
<dbReference type="InterPro" id="IPR003841">
    <property type="entry name" value="Na/Pi_transpt"/>
</dbReference>
<dbReference type="PANTHER" id="PTHR10010">
    <property type="entry name" value="SOLUTE CARRIER FAMILY 34 SODIUM PHOSPHATE , MEMBER 2-RELATED"/>
    <property type="match status" value="1"/>
</dbReference>
<dbReference type="GO" id="GO:0044341">
    <property type="term" value="P:sodium-dependent phosphate transport"/>
    <property type="evidence" value="ECO:0007669"/>
    <property type="project" value="InterPro"/>
</dbReference>
<keyword evidence="4 6" id="KW-1133">Transmembrane helix</keyword>
<evidence type="ECO:0000256" key="6">
    <source>
        <dbReference type="SAM" id="Phobius"/>
    </source>
</evidence>
<dbReference type="EMBL" id="JACEFT010000018">
    <property type="protein sequence ID" value="MBA2779985.1"/>
    <property type="molecule type" value="Genomic_DNA"/>
</dbReference>
<evidence type="ECO:0000313" key="8">
    <source>
        <dbReference type="EMBL" id="MCG6663000.1"/>
    </source>
</evidence>
<keyword evidence="3 6" id="KW-0812">Transmembrane</keyword>
<dbReference type="Proteomes" id="UP000814353">
    <property type="component" value="Unassembled WGS sequence"/>
</dbReference>
<comment type="caution">
    <text evidence="7">The sequence shown here is derived from an EMBL/GenBank/DDBJ whole genome shotgun (WGS) entry which is preliminary data.</text>
</comment>
<feature type="transmembrane region" description="Helical" evidence="6">
    <location>
        <begin position="331"/>
        <end position="354"/>
    </location>
</feature>
<keyword evidence="5 6" id="KW-0472">Membrane</keyword>
<accession>A0A7V9W2T0</accession>
<evidence type="ECO:0000256" key="3">
    <source>
        <dbReference type="ARBA" id="ARBA00022692"/>
    </source>
</evidence>
<feature type="transmembrane region" description="Helical" evidence="6">
    <location>
        <begin position="150"/>
        <end position="169"/>
    </location>
</feature>
<dbReference type="Proteomes" id="UP000518091">
    <property type="component" value="Unassembled WGS sequence"/>
</dbReference>
<dbReference type="EMBL" id="JABFUB010000015">
    <property type="protein sequence ID" value="MCG6663000.1"/>
    <property type="molecule type" value="Genomic_DNA"/>
</dbReference>
<dbReference type="AlphaFoldDB" id="A0A7V9W2T0"/>
<dbReference type="PANTHER" id="PTHR10010:SF46">
    <property type="entry name" value="SODIUM-DEPENDENT PHOSPHATE TRANSPORT PROTEIN 2B"/>
    <property type="match status" value="1"/>
</dbReference>
<keyword evidence="2" id="KW-1003">Cell membrane</keyword>
<evidence type="ECO:0000256" key="4">
    <source>
        <dbReference type="ARBA" id="ARBA00022989"/>
    </source>
</evidence>
<proteinExistence type="predicted"/>
<feature type="transmembrane region" description="Helical" evidence="6">
    <location>
        <begin position="306"/>
        <end position="325"/>
    </location>
</feature>
<feature type="transmembrane region" description="Helical" evidence="6">
    <location>
        <begin position="31"/>
        <end position="51"/>
    </location>
</feature>
<feature type="transmembrane region" description="Helical" evidence="6">
    <location>
        <begin position="72"/>
        <end position="100"/>
    </location>
</feature>
<reference evidence="7 9" key="2">
    <citation type="submission" date="2020-07" db="EMBL/GenBank/DDBJ databases">
        <title>Identification of Halomonas strains.</title>
        <authorList>
            <person name="Xiao Z."/>
            <person name="Shen J."/>
        </authorList>
    </citation>
    <scope>NUCLEOTIDE SEQUENCE [LARGE SCALE GENOMIC DNA]</scope>
    <source>
        <strain evidence="7 9">DSM 17331</strain>
    </source>
</reference>
<organism evidence="7 9">
    <name type="scientific">Billgrantia kenyensis</name>
    <dbReference type="NCBI Taxonomy" id="321266"/>
    <lineage>
        <taxon>Bacteria</taxon>
        <taxon>Pseudomonadati</taxon>
        <taxon>Pseudomonadota</taxon>
        <taxon>Gammaproteobacteria</taxon>
        <taxon>Oceanospirillales</taxon>
        <taxon>Halomonadaceae</taxon>
        <taxon>Billgrantia</taxon>
    </lineage>
</organism>
<keyword evidence="10" id="KW-1185">Reference proteome</keyword>
<evidence type="ECO:0000256" key="5">
    <source>
        <dbReference type="ARBA" id="ARBA00023136"/>
    </source>
</evidence>
<feature type="transmembrane region" description="Helical" evidence="6">
    <location>
        <begin position="106"/>
        <end position="129"/>
    </location>
</feature>
<evidence type="ECO:0000256" key="2">
    <source>
        <dbReference type="ARBA" id="ARBA00022475"/>
    </source>
</evidence>
<evidence type="ECO:0000313" key="9">
    <source>
        <dbReference type="Proteomes" id="UP000518091"/>
    </source>
</evidence>
<feature type="transmembrane region" description="Helical" evidence="6">
    <location>
        <begin position="223"/>
        <end position="245"/>
    </location>
</feature>
<feature type="transmembrane region" description="Helical" evidence="6">
    <location>
        <begin position="375"/>
        <end position="395"/>
    </location>
</feature>
<reference evidence="8 10" key="1">
    <citation type="submission" date="2020-05" db="EMBL/GenBank/DDBJ databases">
        <title>Comparative genomic analysis of denitrifying bacteria from Halomonas genus.</title>
        <authorList>
            <person name="Wang L."/>
            <person name="Shao Z."/>
        </authorList>
    </citation>
    <scope>NUCLEOTIDE SEQUENCE [LARGE SCALE GENOMIC DNA]</scope>
    <source>
        <strain evidence="8 10">DSM 17331</strain>
    </source>
</reference>
<sequence>MSKPPPSSSESQRAALAREPVREVPAWMRGIYAGLCLYFFLAALNVLGSGLGTFGQASDFLSQLFAYGENPFIALLAGVLVTMIVQSSSFTSALIVTLVASGEMTLGTAVFAIMGANIGTAVTGVIVALANVRIKRNFKRSFTAALMHDFFNILTVLVVFPLELISGLFHEAGRGMFSRFAAWLTELIGLEEVARPNSPIKVITQPIVDLFNMVGGWLTPTPAAQGLLVAGLGMLLMFTALIFMVQNLRGALLRHMDGLFRTYFFRSDARAYGVGLVSTVLVQSSTITSSLMVPLAGAGVVRLRRVLPFMMGANLGTTVTSVLAATANPVAAAMTVALFHVIFNLTGTAIWWPLRYIPLKVATWYGKLAARQTRYAFVFLIGVFLVIPLLGIGAVELFTSLR</sequence>
<gene>
    <name evidence="7" type="ORF">H1D44_13905</name>
    <name evidence="8" type="ORF">HOP48_15795</name>
</gene>
<evidence type="ECO:0000313" key="10">
    <source>
        <dbReference type="Proteomes" id="UP000814353"/>
    </source>
</evidence>
<dbReference type="Pfam" id="PF02690">
    <property type="entry name" value="Na_Pi_cotrans"/>
    <property type="match status" value="2"/>
</dbReference>
<evidence type="ECO:0000256" key="1">
    <source>
        <dbReference type="ARBA" id="ARBA00004651"/>
    </source>
</evidence>
<comment type="subcellular location">
    <subcellularLocation>
        <location evidence="1">Cell membrane</location>
        <topology evidence="1">Multi-pass membrane protein</topology>
    </subcellularLocation>
</comment>
<dbReference type="NCBIfam" id="NF037997">
    <property type="entry name" value="Na_Pi_symport"/>
    <property type="match status" value="1"/>
</dbReference>
<dbReference type="GO" id="GO:0005436">
    <property type="term" value="F:sodium:phosphate symporter activity"/>
    <property type="evidence" value="ECO:0007669"/>
    <property type="project" value="InterPro"/>
</dbReference>